<dbReference type="InterPro" id="IPR036086">
    <property type="entry name" value="ParB/Sulfiredoxin_sf"/>
</dbReference>
<dbReference type="Gene3D" id="3.90.1530.10">
    <property type="entry name" value="Conserved hypothetical protein from pyrococcus furiosus pfu- 392566-001, ParB domain"/>
    <property type="match status" value="1"/>
</dbReference>
<evidence type="ECO:0000313" key="1">
    <source>
        <dbReference type="EMBL" id="ACR76476.1"/>
    </source>
</evidence>
<dbReference type="STRING" id="515619.EUBREC_2746"/>
<dbReference type="GeneID" id="86989462"/>
<dbReference type="SUPFAM" id="SSF110849">
    <property type="entry name" value="ParB/Sulfiredoxin"/>
    <property type="match status" value="1"/>
</dbReference>
<dbReference type="EMBL" id="CP001107">
    <property type="protein sequence ID" value="ACR76476.1"/>
    <property type="molecule type" value="Genomic_DNA"/>
</dbReference>
<evidence type="ECO:0000313" key="2">
    <source>
        <dbReference type="Proteomes" id="UP000001477"/>
    </source>
</evidence>
<dbReference type="AlphaFoldDB" id="C4ZHI9"/>
<organism evidence="1 2">
    <name type="scientific">Agathobacter rectalis (strain ATCC 33656 / DSM 3377 / JCM 17463 / KCTC 5835 / VPI 0990)</name>
    <name type="common">Eubacterium rectale</name>
    <dbReference type="NCBI Taxonomy" id="515619"/>
    <lineage>
        <taxon>Bacteria</taxon>
        <taxon>Bacillati</taxon>
        <taxon>Bacillota</taxon>
        <taxon>Clostridia</taxon>
        <taxon>Lachnospirales</taxon>
        <taxon>Lachnospiraceae</taxon>
        <taxon>Agathobacter</taxon>
    </lineage>
</organism>
<gene>
    <name evidence="1" type="ordered locus">EUBREC_2746</name>
</gene>
<protein>
    <submittedName>
        <fullName evidence="1">Uncharacterized protein</fullName>
    </submittedName>
</protein>
<dbReference type="Proteomes" id="UP000001477">
    <property type="component" value="Chromosome"/>
</dbReference>
<dbReference type="KEGG" id="ere:EUBREC_2746"/>
<sequence>MNILDVRMVGINELYPTESLAFIDPETIKHIEFEIKADGTDTEIITFLFEEHYYIYRGHDQLMAAAFLHADKVRIFLVDYKELPFFCDENNLKNTLSSIGMSTIYDFEGICGFTYPEYPKYYRK</sequence>
<accession>C4ZHI9</accession>
<name>C4ZHI9_AGARV</name>
<dbReference type="PaxDb" id="515619-EUBREC_2746"/>
<dbReference type="HOGENOM" id="CLU_2000478_0_0_9"/>
<proteinExistence type="predicted"/>
<dbReference type="RefSeq" id="WP_012743504.1">
    <property type="nucleotide sequence ID" value="NC_012781.1"/>
</dbReference>
<reference evidence="1 2" key="1">
    <citation type="journal article" date="2009" name="Proc. Natl. Acad. Sci. U.S.A.">
        <title>Characterizing a model human gut microbiota composed of members of its two dominant bacterial phyla.</title>
        <authorList>
            <person name="Mahowald M.A."/>
            <person name="Rey F.E."/>
            <person name="Seedorf H."/>
            <person name="Turnbaugh P.J."/>
            <person name="Fulton R.S."/>
            <person name="Wollam A."/>
            <person name="Shah N."/>
            <person name="Wang C."/>
            <person name="Magrini V."/>
            <person name="Wilson R.K."/>
            <person name="Cantarel B.L."/>
            <person name="Coutinho P.M."/>
            <person name="Henrissat B."/>
            <person name="Crock L.W."/>
            <person name="Russell A."/>
            <person name="Verberkmoes N.C."/>
            <person name="Hettich R.L."/>
            <person name="Gordon J.I."/>
        </authorList>
    </citation>
    <scope>NUCLEOTIDE SEQUENCE [LARGE SCALE GENOMIC DNA]</scope>
    <source>
        <strain evidence="2">ATCC 33656 / DSM 3377 / JCM 17463 / KCTC 5835 / LMG 30912 / VPI 0990</strain>
    </source>
</reference>